<feature type="transmembrane region" description="Helical" evidence="5">
    <location>
        <begin position="102"/>
        <end position="123"/>
    </location>
</feature>
<gene>
    <name evidence="7" type="ORF">BHD05_04230</name>
</gene>
<dbReference type="InterPro" id="IPR058533">
    <property type="entry name" value="Cation_efflux_TM"/>
</dbReference>
<feature type="domain" description="Cation efflux protein transmembrane" evidence="6">
    <location>
        <begin position="13"/>
        <end position="178"/>
    </location>
</feature>
<comment type="subcellular location">
    <subcellularLocation>
        <location evidence="1">Membrane</location>
        <topology evidence="1">Multi-pass membrane protein</topology>
    </subcellularLocation>
</comment>
<dbReference type="Pfam" id="PF01545">
    <property type="entry name" value="Cation_efflux"/>
    <property type="match status" value="1"/>
</dbReference>
<evidence type="ECO:0000256" key="5">
    <source>
        <dbReference type="SAM" id="Phobius"/>
    </source>
</evidence>
<dbReference type="SUPFAM" id="SSF161111">
    <property type="entry name" value="Cation efflux protein transmembrane domain-like"/>
    <property type="match status" value="1"/>
</dbReference>
<evidence type="ECO:0000313" key="7">
    <source>
        <dbReference type="EMBL" id="QHO70964.1"/>
    </source>
</evidence>
<feature type="transmembrane region" description="Helical" evidence="5">
    <location>
        <begin position="72"/>
        <end position="90"/>
    </location>
</feature>
<keyword evidence="4 5" id="KW-0472">Membrane</keyword>
<keyword evidence="8" id="KW-1185">Reference proteome</keyword>
<reference evidence="7 8" key="1">
    <citation type="submission" date="2016-09" db="EMBL/GenBank/DDBJ databases">
        <title>Complete genome sequence of microbes from the polar regions.</title>
        <authorList>
            <person name="Liao L."/>
            <person name="Chen B."/>
        </authorList>
    </citation>
    <scope>NUCLEOTIDE SEQUENCE [LARGE SCALE GENOMIC DNA]</scope>
    <source>
        <strain evidence="7 8">ZS314</strain>
    </source>
</reference>
<evidence type="ECO:0000256" key="2">
    <source>
        <dbReference type="ARBA" id="ARBA00022692"/>
    </source>
</evidence>
<evidence type="ECO:0000256" key="3">
    <source>
        <dbReference type="ARBA" id="ARBA00022989"/>
    </source>
</evidence>
<dbReference type="AlphaFoldDB" id="A0A7L5ANU5"/>
<dbReference type="GO" id="GO:0016020">
    <property type="term" value="C:membrane"/>
    <property type="evidence" value="ECO:0007669"/>
    <property type="project" value="UniProtKB-SubCell"/>
</dbReference>
<dbReference type="Proteomes" id="UP000464507">
    <property type="component" value="Chromosome"/>
</dbReference>
<dbReference type="Gene3D" id="1.20.1510.10">
    <property type="entry name" value="Cation efflux protein transmembrane domain"/>
    <property type="match status" value="1"/>
</dbReference>
<evidence type="ECO:0000259" key="6">
    <source>
        <dbReference type="Pfam" id="PF01545"/>
    </source>
</evidence>
<dbReference type="GO" id="GO:0008324">
    <property type="term" value="F:monoatomic cation transmembrane transporter activity"/>
    <property type="evidence" value="ECO:0007669"/>
    <property type="project" value="InterPro"/>
</dbReference>
<sequence>MDDTLKRRLRRTVLIVALLNFGYFFIEVTVALAIGSVSLFADSVDFLEDTAVNLLIFFALSWTLANRARMGKVMAGIILIPALAAAWQAISKFSNPETPDPVALIVTAGGAIVVNLTCSLLLARIRHHGGSMSTAAFLAARNDVVVNVAIIAMGLLTLWVQSGWPDIVLGLVIIVVNVTAAKEVWEAAHEESLAAKVIAGEEL</sequence>
<feature type="transmembrane region" description="Helical" evidence="5">
    <location>
        <begin position="144"/>
        <end position="161"/>
    </location>
</feature>
<evidence type="ECO:0000256" key="1">
    <source>
        <dbReference type="ARBA" id="ARBA00004141"/>
    </source>
</evidence>
<organism evidence="7 8">
    <name type="scientific">Marisediminicola antarctica</name>
    <dbReference type="NCBI Taxonomy" id="674079"/>
    <lineage>
        <taxon>Bacteria</taxon>
        <taxon>Bacillati</taxon>
        <taxon>Actinomycetota</taxon>
        <taxon>Actinomycetes</taxon>
        <taxon>Micrococcales</taxon>
        <taxon>Microbacteriaceae</taxon>
        <taxon>Marisediminicola</taxon>
    </lineage>
</organism>
<evidence type="ECO:0000313" key="8">
    <source>
        <dbReference type="Proteomes" id="UP000464507"/>
    </source>
</evidence>
<accession>A0A7L5ANU5</accession>
<keyword evidence="3 5" id="KW-1133">Transmembrane helix</keyword>
<dbReference type="InterPro" id="IPR027469">
    <property type="entry name" value="Cation_efflux_TMD_sf"/>
</dbReference>
<feature type="transmembrane region" description="Helical" evidence="5">
    <location>
        <begin position="46"/>
        <end position="65"/>
    </location>
</feature>
<dbReference type="KEGG" id="mant:BHD05_04230"/>
<protein>
    <submittedName>
        <fullName evidence="7">Cobalt transporter</fullName>
    </submittedName>
</protein>
<name>A0A7L5ANU5_9MICO</name>
<feature type="transmembrane region" description="Helical" evidence="5">
    <location>
        <begin position="12"/>
        <end position="34"/>
    </location>
</feature>
<proteinExistence type="predicted"/>
<keyword evidence="2 5" id="KW-0812">Transmembrane</keyword>
<dbReference type="EMBL" id="CP017146">
    <property type="protein sequence ID" value="QHO70964.1"/>
    <property type="molecule type" value="Genomic_DNA"/>
</dbReference>
<evidence type="ECO:0000256" key="4">
    <source>
        <dbReference type="ARBA" id="ARBA00023136"/>
    </source>
</evidence>